<dbReference type="PANTHER" id="PTHR33608">
    <property type="entry name" value="BLL2464 PROTEIN"/>
    <property type="match status" value="1"/>
</dbReference>
<reference evidence="2 3" key="1">
    <citation type="submission" date="2024-10" db="EMBL/GenBank/DDBJ databases">
        <title>The Natural Products Discovery Center: Release of the First 8490 Sequenced Strains for Exploring Actinobacteria Biosynthetic Diversity.</title>
        <authorList>
            <person name="Kalkreuter E."/>
            <person name="Kautsar S.A."/>
            <person name="Yang D."/>
            <person name="Bader C.D."/>
            <person name="Teijaro C.N."/>
            <person name="Fluegel L."/>
            <person name="Davis C.M."/>
            <person name="Simpson J.R."/>
            <person name="Lauterbach L."/>
            <person name="Steele A.D."/>
            <person name="Gui C."/>
            <person name="Meng S."/>
            <person name="Li G."/>
            <person name="Viehrig K."/>
            <person name="Ye F."/>
            <person name="Su P."/>
            <person name="Kiefer A.F."/>
            <person name="Nichols A."/>
            <person name="Cepeda A.J."/>
            <person name="Yan W."/>
            <person name="Fan B."/>
            <person name="Jiang Y."/>
            <person name="Adhikari A."/>
            <person name="Zheng C.-J."/>
            <person name="Schuster L."/>
            <person name="Cowan T.M."/>
            <person name="Smanski M.J."/>
            <person name="Chevrette M.G."/>
            <person name="De Carvalho L.P.S."/>
            <person name="Shen B."/>
        </authorList>
    </citation>
    <scope>NUCLEOTIDE SEQUENCE [LARGE SCALE GENOMIC DNA]</scope>
    <source>
        <strain evidence="2 3">NPDC003040</strain>
    </source>
</reference>
<evidence type="ECO:0000259" key="1">
    <source>
        <dbReference type="Pfam" id="PF01882"/>
    </source>
</evidence>
<accession>A0ABW6QKZ2</accession>
<name>A0ABW6QKZ2_9NOCA</name>
<dbReference type="InterPro" id="IPR002881">
    <property type="entry name" value="DUF58"/>
</dbReference>
<gene>
    <name evidence="2" type="ORF">ACFYV7_01145</name>
</gene>
<comment type="caution">
    <text evidence="2">The sequence shown here is derived from an EMBL/GenBank/DDBJ whole genome shotgun (WGS) entry which is preliminary data.</text>
</comment>
<organism evidence="2 3">
    <name type="scientific">Nocardia suismassiliense</name>
    <dbReference type="NCBI Taxonomy" id="2077092"/>
    <lineage>
        <taxon>Bacteria</taxon>
        <taxon>Bacillati</taxon>
        <taxon>Actinomycetota</taxon>
        <taxon>Actinomycetes</taxon>
        <taxon>Mycobacteriales</taxon>
        <taxon>Nocardiaceae</taxon>
        <taxon>Nocardia</taxon>
    </lineage>
</organism>
<proteinExistence type="predicted"/>
<dbReference type="Pfam" id="PF01882">
    <property type="entry name" value="DUF58"/>
    <property type="match status" value="1"/>
</dbReference>
<dbReference type="Proteomes" id="UP001601948">
    <property type="component" value="Unassembled WGS sequence"/>
</dbReference>
<sequence>MVVTGRLAAVAGLLALLVTFVVPSLPGVLIATAVLAAALLFDLGSVGGAGDLTLSRQPLTTVRLGRSTEVELVATNTGARTLHGTVWDDWPDSACAENRTHQLDLAPATLVRFRTTLTPAYRGDRVAGQVTVRLIGPLGLAGRQSRRTVAARVRALPPFRSERLLRSKVKRLQHLEGRNVANMRGQGSEFDSFREYVAGDDVRAIDWRATARATDVLVRTWRPERHRHMLMLLDTGRVSAGRVGAGTRLDASIEAALLLGGLAAAAGDSVDLLAYDREPRAEVRGISGKSLQLKLMHAMAGITPALVDTDSAALVRAAIQRTRRRSLVVWFTTLDGAAVAENLLPVLPTLAQRHRVLIVSVTDPEVADAAARRATRADLYPAAAAESVLAERALVQESLRRKGIAVVAAAPDRLPEALADEYLELKQSGTM</sequence>
<evidence type="ECO:0000313" key="3">
    <source>
        <dbReference type="Proteomes" id="UP001601948"/>
    </source>
</evidence>
<evidence type="ECO:0000313" key="2">
    <source>
        <dbReference type="EMBL" id="MFF3221375.1"/>
    </source>
</evidence>
<protein>
    <submittedName>
        <fullName evidence="2">DUF58 domain-containing protein</fullName>
    </submittedName>
</protein>
<dbReference type="RefSeq" id="WP_387712357.1">
    <property type="nucleotide sequence ID" value="NZ_JBIAPI010000001.1"/>
</dbReference>
<keyword evidence="3" id="KW-1185">Reference proteome</keyword>
<dbReference type="PANTHER" id="PTHR33608:SF3">
    <property type="entry name" value="SLR2013 PROTEIN"/>
    <property type="match status" value="1"/>
</dbReference>
<feature type="domain" description="DUF58" evidence="1">
    <location>
        <begin position="193"/>
        <end position="365"/>
    </location>
</feature>
<dbReference type="EMBL" id="JBIAPI010000001">
    <property type="protein sequence ID" value="MFF3221375.1"/>
    <property type="molecule type" value="Genomic_DNA"/>
</dbReference>